<dbReference type="PANTHER" id="PTHR33121">
    <property type="entry name" value="CYCLIC DI-GMP PHOSPHODIESTERASE PDEF"/>
    <property type="match status" value="1"/>
</dbReference>
<evidence type="ECO:0000313" key="5">
    <source>
        <dbReference type="Proteomes" id="UP000320095"/>
    </source>
</evidence>
<feature type="transmembrane region" description="Helical" evidence="1">
    <location>
        <begin position="137"/>
        <end position="153"/>
    </location>
</feature>
<dbReference type="InterPro" id="IPR001633">
    <property type="entry name" value="EAL_dom"/>
</dbReference>
<evidence type="ECO:0000259" key="2">
    <source>
        <dbReference type="PROSITE" id="PS50883"/>
    </source>
</evidence>
<comment type="caution">
    <text evidence="4">The sequence shown here is derived from an EMBL/GenBank/DDBJ whole genome shotgun (WGS) entry which is preliminary data.</text>
</comment>
<protein>
    <submittedName>
        <fullName evidence="4">EAL domain-containing protein</fullName>
    </submittedName>
</protein>
<dbReference type="PROSITE" id="PS50887">
    <property type="entry name" value="GGDEF"/>
    <property type="match status" value="1"/>
</dbReference>
<dbReference type="Proteomes" id="UP000320095">
    <property type="component" value="Unassembled WGS sequence"/>
</dbReference>
<gene>
    <name evidence="4" type="ORF">EAH80_09415</name>
</gene>
<dbReference type="SUPFAM" id="SSF141868">
    <property type="entry name" value="EAL domain-like"/>
    <property type="match status" value="1"/>
</dbReference>
<feature type="transmembrane region" description="Helical" evidence="1">
    <location>
        <begin position="159"/>
        <end position="178"/>
    </location>
</feature>
<feature type="domain" description="EAL" evidence="2">
    <location>
        <begin position="337"/>
        <end position="593"/>
    </location>
</feature>
<dbReference type="InterPro" id="IPR000160">
    <property type="entry name" value="GGDEF_dom"/>
</dbReference>
<keyword evidence="1" id="KW-0812">Transmembrane</keyword>
<feature type="domain" description="GGDEF" evidence="3">
    <location>
        <begin position="215"/>
        <end position="335"/>
    </location>
</feature>
<dbReference type="InterPro" id="IPR029787">
    <property type="entry name" value="Nucleotide_cyclase"/>
</dbReference>
<feature type="transmembrane region" description="Helical" evidence="1">
    <location>
        <begin position="86"/>
        <end position="104"/>
    </location>
</feature>
<dbReference type="NCBIfam" id="TIGR00254">
    <property type="entry name" value="GGDEF"/>
    <property type="match status" value="1"/>
</dbReference>
<evidence type="ECO:0000313" key="4">
    <source>
        <dbReference type="EMBL" id="TPG35011.1"/>
    </source>
</evidence>
<dbReference type="CDD" id="cd01949">
    <property type="entry name" value="GGDEF"/>
    <property type="match status" value="1"/>
</dbReference>
<dbReference type="Gene3D" id="3.20.20.450">
    <property type="entry name" value="EAL domain"/>
    <property type="match status" value="1"/>
</dbReference>
<keyword evidence="1" id="KW-1133">Transmembrane helix</keyword>
<dbReference type="CDD" id="cd01948">
    <property type="entry name" value="EAL"/>
    <property type="match status" value="1"/>
</dbReference>
<dbReference type="Gene3D" id="3.30.70.270">
    <property type="match status" value="1"/>
</dbReference>
<dbReference type="EMBL" id="RCZG01000003">
    <property type="protein sequence ID" value="TPG35011.1"/>
    <property type="molecule type" value="Genomic_DNA"/>
</dbReference>
<evidence type="ECO:0000259" key="3">
    <source>
        <dbReference type="PROSITE" id="PS50887"/>
    </source>
</evidence>
<reference evidence="4 5" key="1">
    <citation type="journal article" date="2019" name="Environ. Microbiol.">
        <title>Species interactions and distinct microbial communities in high Arctic permafrost affected cryosols are associated with the CH4 and CO2 gas fluxes.</title>
        <authorList>
            <person name="Altshuler I."/>
            <person name="Hamel J."/>
            <person name="Turney S."/>
            <person name="Magnuson E."/>
            <person name="Levesque R."/>
            <person name="Greer C."/>
            <person name="Whyte L.G."/>
        </authorList>
    </citation>
    <scope>NUCLEOTIDE SEQUENCE [LARGE SCALE GENOMIC DNA]</scope>
    <source>
        <strain evidence="4 5">S5.20</strain>
    </source>
</reference>
<dbReference type="InterPro" id="IPR050706">
    <property type="entry name" value="Cyclic-di-GMP_PDE-like"/>
</dbReference>
<accession>A0A502EF89</accession>
<dbReference type="Pfam" id="PF00990">
    <property type="entry name" value="GGDEF"/>
    <property type="match status" value="1"/>
</dbReference>
<keyword evidence="1" id="KW-0472">Membrane</keyword>
<organism evidence="4 5">
    <name type="scientific">Mycolicibacterium hodleri</name>
    <dbReference type="NCBI Taxonomy" id="49897"/>
    <lineage>
        <taxon>Bacteria</taxon>
        <taxon>Bacillati</taxon>
        <taxon>Actinomycetota</taxon>
        <taxon>Actinomycetes</taxon>
        <taxon>Mycobacteriales</taxon>
        <taxon>Mycobacteriaceae</taxon>
        <taxon>Mycolicibacterium</taxon>
    </lineage>
</organism>
<name>A0A502EF89_9MYCO</name>
<dbReference type="SUPFAM" id="SSF55073">
    <property type="entry name" value="Nucleotide cyclase"/>
    <property type="match status" value="1"/>
</dbReference>
<sequence>MSRVSRSRAHRARLGLMRARSVLATSRVMASTTGGLFFVSGSLGVVLATQMPDGPPGDLDVVFALAAAAVLIGIGLVVWGHRLRPAHHHALVAGGTIILTATIYESTSPVAAVALASLYISVAIDVCVFFNWLPATAHMLFAVTCCLAVFAYLPDTPWWAGLVASGATVGVGVAVGLLSRLASDAHVDALTGLPNRRGFDRALSAHVAAAERHGSRPALVVLNLDRFHAINDKYGYRSGDEVLQLVVRSWLPVIGPEDVLARPGGDRFALLLPDGDEHGALALVDRLRATISQGCSAGVTAWQPGDSASFLVSRADAALYRAKLSGANRTVLEPAGRVPLKVELTGAITNGEIEVVYQPIMDLTHSGTIAAVEALLRWAPPSRPDTTTVEVIRAAEESGLISELDQYVLRRACSDAHALQRANTDGPLTMNVNVSSIELATPGYVDSVATVLRETGWQASQLVLEVTESVLDVDTPLATDALRELRRRGIRIAIDDFGTGYSSLSRIQTLPTDLLKLDRSFVSTITPDAPTPPLLRAIAILAIALELPVVAEGVEDEAQAETVKSLGYSFAQGFHYGRPQSLAEMIATLGRLASIAETE</sequence>
<dbReference type="PROSITE" id="PS50883">
    <property type="entry name" value="EAL"/>
    <property type="match status" value="1"/>
</dbReference>
<dbReference type="SMART" id="SM00267">
    <property type="entry name" value="GGDEF"/>
    <property type="match status" value="1"/>
</dbReference>
<dbReference type="PANTHER" id="PTHR33121:SF70">
    <property type="entry name" value="SIGNALING PROTEIN YKOW"/>
    <property type="match status" value="1"/>
</dbReference>
<feature type="transmembrane region" description="Helical" evidence="1">
    <location>
        <begin position="21"/>
        <end position="49"/>
    </location>
</feature>
<dbReference type="Pfam" id="PF00563">
    <property type="entry name" value="EAL"/>
    <property type="match status" value="1"/>
</dbReference>
<dbReference type="SMART" id="SM00052">
    <property type="entry name" value="EAL"/>
    <property type="match status" value="1"/>
</dbReference>
<dbReference type="InterPro" id="IPR043128">
    <property type="entry name" value="Rev_trsase/Diguanyl_cyclase"/>
</dbReference>
<dbReference type="AlphaFoldDB" id="A0A502EF89"/>
<dbReference type="GO" id="GO:0071111">
    <property type="term" value="F:cyclic-guanylate-specific phosphodiesterase activity"/>
    <property type="evidence" value="ECO:0007669"/>
    <property type="project" value="InterPro"/>
</dbReference>
<keyword evidence="5" id="KW-1185">Reference proteome</keyword>
<feature type="transmembrane region" description="Helical" evidence="1">
    <location>
        <begin position="61"/>
        <end position="79"/>
    </location>
</feature>
<evidence type="ECO:0000256" key="1">
    <source>
        <dbReference type="SAM" id="Phobius"/>
    </source>
</evidence>
<dbReference type="InterPro" id="IPR035919">
    <property type="entry name" value="EAL_sf"/>
</dbReference>
<proteinExistence type="predicted"/>